<evidence type="ECO:0000313" key="1">
    <source>
        <dbReference type="EMBL" id="CAK1579436.1"/>
    </source>
</evidence>
<sequence length="73" mass="8517">MGTKELNILELSDHLKPDQRTDEPVLKHMRQNINQKEEESQKLQTKDLKLADASDNIHIVETLLKRSLRIKIS</sequence>
<evidence type="ECO:0000313" key="2">
    <source>
        <dbReference type="Proteomes" id="UP001314205"/>
    </source>
</evidence>
<comment type="caution">
    <text evidence="1">The sequence shown here is derived from an EMBL/GenBank/DDBJ whole genome shotgun (WGS) entry which is preliminary data.</text>
</comment>
<dbReference type="Proteomes" id="UP001314205">
    <property type="component" value="Unassembled WGS sequence"/>
</dbReference>
<name>A0AAV1KCJ0_9NEOP</name>
<accession>A0AAV1KCJ0</accession>
<dbReference type="AlphaFoldDB" id="A0AAV1KCJ0"/>
<organism evidence="1 2">
    <name type="scientific">Parnassius mnemosyne</name>
    <name type="common">clouded apollo</name>
    <dbReference type="NCBI Taxonomy" id="213953"/>
    <lineage>
        <taxon>Eukaryota</taxon>
        <taxon>Metazoa</taxon>
        <taxon>Ecdysozoa</taxon>
        <taxon>Arthropoda</taxon>
        <taxon>Hexapoda</taxon>
        <taxon>Insecta</taxon>
        <taxon>Pterygota</taxon>
        <taxon>Neoptera</taxon>
        <taxon>Endopterygota</taxon>
        <taxon>Lepidoptera</taxon>
        <taxon>Glossata</taxon>
        <taxon>Ditrysia</taxon>
        <taxon>Papilionoidea</taxon>
        <taxon>Papilionidae</taxon>
        <taxon>Parnassiinae</taxon>
        <taxon>Parnassini</taxon>
        <taxon>Parnassius</taxon>
        <taxon>Driopa</taxon>
    </lineage>
</organism>
<reference evidence="1 2" key="1">
    <citation type="submission" date="2023-11" db="EMBL/GenBank/DDBJ databases">
        <authorList>
            <person name="Hedman E."/>
            <person name="Englund M."/>
            <person name="Stromberg M."/>
            <person name="Nyberg Akerstrom W."/>
            <person name="Nylinder S."/>
            <person name="Jareborg N."/>
            <person name="Kallberg Y."/>
            <person name="Kronander E."/>
        </authorList>
    </citation>
    <scope>NUCLEOTIDE SEQUENCE [LARGE SCALE GENOMIC DNA]</scope>
</reference>
<gene>
    <name evidence="1" type="ORF">PARMNEM_LOCUS1380</name>
</gene>
<proteinExistence type="predicted"/>
<protein>
    <submittedName>
        <fullName evidence="1">Uncharacterized protein</fullName>
    </submittedName>
</protein>
<keyword evidence="2" id="KW-1185">Reference proteome</keyword>
<dbReference type="EMBL" id="CAVLGL010000002">
    <property type="protein sequence ID" value="CAK1579436.1"/>
    <property type="molecule type" value="Genomic_DNA"/>
</dbReference>